<accession>A0ABY4HEH2</accession>
<reference evidence="1" key="1">
    <citation type="submission" date="2022-04" db="EMBL/GenBank/DDBJ databases">
        <title>Halobacillus sp. isolated from saltern.</title>
        <authorList>
            <person name="Won M."/>
            <person name="Lee C.-M."/>
            <person name="Woen H.-Y."/>
            <person name="Kwon S.-W."/>
        </authorList>
    </citation>
    <scope>NUCLEOTIDE SEQUENCE</scope>
    <source>
        <strain evidence="1">SSHM10-5</strain>
    </source>
</reference>
<proteinExistence type="predicted"/>
<keyword evidence="2" id="KW-1185">Reference proteome</keyword>
<gene>
    <name evidence="1" type="ORF">MUO15_05440</name>
</gene>
<dbReference type="Proteomes" id="UP000830326">
    <property type="component" value="Chromosome"/>
</dbReference>
<dbReference type="EMBL" id="CP095075">
    <property type="protein sequence ID" value="UOR12946.1"/>
    <property type="molecule type" value="Genomic_DNA"/>
</dbReference>
<evidence type="ECO:0000313" key="2">
    <source>
        <dbReference type="Proteomes" id="UP000830326"/>
    </source>
</evidence>
<protein>
    <submittedName>
        <fullName evidence="1">YlbD family protein</fullName>
    </submittedName>
</protein>
<name>A0ABY4HEH2_9BACI</name>
<dbReference type="Pfam" id="PF14071">
    <property type="entry name" value="YlbD_coat"/>
    <property type="match status" value="1"/>
</dbReference>
<dbReference type="RefSeq" id="WP_245034145.1">
    <property type="nucleotide sequence ID" value="NZ_CP095075.1"/>
</dbReference>
<dbReference type="InterPro" id="IPR025953">
    <property type="entry name" value="YlbD_coat"/>
</dbReference>
<sequence>MSEKVLHPSVQQFKNFVDANPNVKSQIRKNHNLIQSYYEKWMILGEEDSFWKSLPKAKSQTNSNKKDWMKQFGDLMQDVNWEDVSKHIDDLDGAIGQIQQLITTVQRENQKKTRQETMGYPYY</sequence>
<evidence type="ECO:0000313" key="1">
    <source>
        <dbReference type="EMBL" id="UOR12946.1"/>
    </source>
</evidence>
<organism evidence="1 2">
    <name type="scientific">Halobacillus amylolyticus</name>
    <dbReference type="NCBI Taxonomy" id="2932259"/>
    <lineage>
        <taxon>Bacteria</taxon>
        <taxon>Bacillati</taxon>
        <taxon>Bacillota</taxon>
        <taxon>Bacilli</taxon>
        <taxon>Bacillales</taxon>
        <taxon>Bacillaceae</taxon>
        <taxon>Halobacillus</taxon>
    </lineage>
</organism>